<evidence type="ECO:0000259" key="6">
    <source>
        <dbReference type="SMART" id="SM01192"/>
    </source>
</evidence>
<dbReference type="Pfam" id="PF00113">
    <property type="entry name" value="Enolase_C"/>
    <property type="match status" value="2"/>
</dbReference>
<keyword evidence="4" id="KW-0324">Glycolysis</keyword>
<feature type="domain" description="Enolase C-terminal TIM barrel" evidence="6">
    <location>
        <begin position="40"/>
        <end position="154"/>
    </location>
</feature>
<dbReference type="OrthoDB" id="1697738at2759"/>
<accession>A0A9Q1JNQ5</accession>
<dbReference type="InterPro" id="IPR036849">
    <property type="entry name" value="Enolase-like_C_sf"/>
</dbReference>
<dbReference type="InterPro" id="IPR020810">
    <property type="entry name" value="Enolase_C"/>
</dbReference>
<dbReference type="PANTHER" id="PTHR11902">
    <property type="entry name" value="ENOLASE"/>
    <property type="match status" value="1"/>
</dbReference>
<reference evidence="7" key="1">
    <citation type="submission" date="2022-04" db="EMBL/GenBank/DDBJ databases">
        <title>Carnegiea gigantea Genome sequencing and assembly v2.</title>
        <authorList>
            <person name="Copetti D."/>
            <person name="Sanderson M.J."/>
            <person name="Burquez A."/>
            <person name="Wojciechowski M.F."/>
        </authorList>
    </citation>
    <scope>NUCLEOTIDE SEQUENCE</scope>
    <source>
        <strain evidence="7">SGP5-SGP5p</strain>
        <tissue evidence="7">Aerial part</tissue>
    </source>
</reference>
<keyword evidence="5" id="KW-0456">Lyase</keyword>
<comment type="similarity">
    <text evidence="2">Belongs to the enolase family.</text>
</comment>
<keyword evidence="8" id="KW-1185">Reference proteome</keyword>
<evidence type="ECO:0000256" key="4">
    <source>
        <dbReference type="ARBA" id="ARBA00023152"/>
    </source>
</evidence>
<evidence type="ECO:0000256" key="1">
    <source>
        <dbReference type="ARBA" id="ARBA00005031"/>
    </source>
</evidence>
<comment type="pathway">
    <text evidence="1">Carbohydrate degradation; glycolysis; pyruvate from D-glyceraldehyde 3-phosphate: step 4/5.</text>
</comment>
<dbReference type="SMART" id="SM01192">
    <property type="entry name" value="Enolase_C"/>
    <property type="match status" value="1"/>
</dbReference>
<comment type="caution">
    <text evidence="7">The sequence shown here is derived from an EMBL/GenBank/DDBJ whole genome shotgun (WGS) entry which is preliminary data.</text>
</comment>
<protein>
    <recommendedName>
        <fullName evidence="3">phosphopyruvate hydratase</fullName>
        <ecNumber evidence="3">4.2.1.11</ecNumber>
    </recommendedName>
</protein>
<evidence type="ECO:0000256" key="5">
    <source>
        <dbReference type="ARBA" id="ARBA00023239"/>
    </source>
</evidence>
<dbReference type="AlphaFoldDB" id="A0A9Q1JNQ5"/>
<dbReference type="EMBL" id="JAKOGI010001139">
    <property type="protein sequence ID" value="KAJ8427488.1"/>
    <property type="molecule type" value="Genomic_DNA"/>
</dbReference>
<dbReference type="EC" id="4.2.1.11" evidence="3"/>
<name>A0A9Q1JNQ5_9CARY</name>
<organism evidence="7 8">
    <name type="scientific">Carnegiea gigantea</name>
    <dbReference type="NCBI Taxonomy" id="171969"/>
    <lineage>
        <taxon>Eukaryota</taxon>
        <taxon>Viridiplantae</taxon>
        <taxon>Streptophyta</taxon>
        <taxon>Embryophyta</taxon>
        <taxon>Tracheophyta</taxon>
        <taxon>Spermatophyta</taxon>
        <taxon>Magnoliopsida</taxon>
        <taxon>eudicotyledons</taxon>
        <taxon>Gunneridae</taxon>
        <taxon>Pentapetalae</taxon>
        <taxon>Caryophyllales</taxon>
        <taxon>Cactineae</taxon>
        <taxon>Cactaceae</taxon>
        <taxon>Cactoideae</taxon>
        <taxon>Echinocereeae</taxon>
        <taxon>Carnegiea</taxon>
    </lineage>
</organism>
<dbReference type="GO" id="GO:0006096">
    <property type="term" value="P:glycolytic process"/>
    <property type="evidence" value="ECO:0007669"/>
    <property type="project" value="UniProtKB-KW"/>
</dbReference>
<evidence type="ECO:0000256" key="2">
    <source>
        <dbReference type="ARBA" id="ARBA00009604"/>
    </source>
</evidence>
<evidence type="ECO:0000313" key="7">
    <source>
        <dbReference type="EMBL" id="KAJ8427488.1"/>
    </source>
</evidence>
<dbReference type="Proteomes" id="UP001153076">
    <property type="component" value="Unassembled WGS sequence"/>
</dbReference>
<sequence length="156" mass="17378">MAIVQQCQSSYCPIRCLVQVLNARIVAVMQHIANLAVNKKFVLPVSAFNVINGGSHADKKLAMQIEFMILPVRATSFKESVKMGVEVYHHLKKYSQDATNVCHEDGLAPNFQAVIEMDVAASEFYCNQEKCYDLNFKEEKNAGSHKIAGDSLKNVL</sequence>
<dbReference type="PANTHER" id="PTHR11902:SF1">
    <property type="entry name" value="ENOLASE"/>
    <property type="match status" value="1"/>
</dbReference>
<proteinExistence type="inferred from homology"/>
<dbReference type="InterPro" id="IPR000941">
    <property type="entry name" value="Enolase"/>
</dbReference>
<dbReference type="Gene3D" id="3.20.20.120">
    <property type="entry name" value="Enolase-like C-terminal domain"/>
    <property type="match status" value="2"/>
</dbReference>
<dbReference type="GO" id="GO:0000015">
    <property type="term" value="C:phosphopyruvate hydratase complex"/>
    <property type="evidence" value="ECO:0007669"/>
    <property type="project" value="InterPro"/>
</dbReference>
<evidence type="ECO:0000313" key="8">
    <source>
        <dbReference type="Proteomes" id="UP001153076"/>
    </source>
</evidence>
<dbReference type="SUPFAM" id="SSF51604">
    <property type="entry name" value="Enolase C-terminal domain-like"/>
    <property type="match status" value="1"/>
</dbReference>
<dbReference type="GO" id="GO:0004634">
    <property type="term" value="F:phosphopyruvate hydratase activity"/>
    <property type="evidence" value="ECO:0007669"/>
    <property type="project" value="UniProtKB-EC"/>
</dbReference>
<evidence type="ECO:0000256" key="3">
    <source>
        <dbReference type="ARBA" id="ARBA00012058"/>
    </source>
</evidence>
<dbReference type="GO" id="GO:0000287">
    <property type="term" value="F:magnesium ion binding"/>
    <property type="evidence" value="ECO:0007669"/>
    <property type="project" value="InterPro"/>
</dbReference>
<gene>
    <name evidence="7" type="ORF">Cgig2_013569</name>
</gene>